<dbReference type="InterPro" id="IPR019145">
    <property type="entry name" value="Mediator_Med10"/>
</dbReference>
<feature type="compositionally biased region" description="Polar residues" evidence="7">
    <location>
        <begin position="173"/>
        <end position="187"/>
    </location>
</feature>
<keyword evidence="4 6" id="KW-0804">Transcription</keyword>
<accession>A0A177ESJ9</accession>
<feature type="region of interest" description="Disordered" evidence="7">
    <location>
        <begin position="1"/>
        <end position="68"/>
    </location>
</feature>
<feature type="compositionally biased region" description="Low complexity" evidence="7">
    <location>
        <begin position="135"/>
        <end position="149"/>
    </location>
</feature>
<comment type="subcellular location">
    <subcellularLocation>
        <location evidence="1 6">Nucleus</location>
    </subcellularLocation>
</comment>
<feature type="compositionally biased region" description="Basic and acidic residues" evidence="7">
    <location>
        <begin position="402"/>
        <end position="411"/>
    </location>
</feature>
<sequence length="419" mass="45594">MAPYKALTPRRGAAPAVRASNAQMANNPQSPADRDKDHRAGPPQGTGTASGAGTPTIRAGRVGRGFRNDPTQRVVRHQKTPYVYRIGIRLPKEKLRQFPRYNGRVRKFVSDGPGSFVTLKVPQLHTIISRRGQHTSPDTVVTGVSSVTSPPSPETVHSGAPSIFSEITPCSDFRTSATDESSPQETGANDGLRDGWSGTEHELLAGTTRSVLGPLDKSFASPDRPRADFEDLPVAERLLSNPNGNGDAMAPVKDTSNVHNTIKDIIQHLTDIQIQTHGYIPGTQDLLVDKLTDLTNSLSQLKHQTSPTESPNNYIHQVAIAPEIVDYVDDGRNPDIFTRDFVENVQRGNAVINGKQQAFREFSEIFAQKLKEGIPGVSKEVERVLRNAGFDEEHDATTNGDGRMDSQKEESNNNGTANG</sequence>
<comment type="function">
    <text evidence="6">Component of the Mediator complex, a coactivator involved in the regulated transcription of nearly all RNA polymerase II-dependent genes. Mediator functions as a bridge to convey information from gene-specific regulatory proteins to the basal RNA polymerase II transcription machinery. Mediator is recruited to promoters by direct interactions with regulatory proteins and serves as a scaffold for the assembly of a functional preinitiation complex with RNA polymerase II and the general transcription factors.</text>
</comment>
<name>A0A177ESJ9_9EURO</name>
<evidence type="ECO:0000313" key="8">
    <source>
        <dbReference type="EMBL" id="OAG34995.1"/>
    </source>
</evidence>
<comment type="caution">
    <text evidence="8">The sequence shown here is derived from an EMBL/GenBank/DDBJ whole genome shotgun (WGS) entry which is preliminary data.</text>
</comment>
<dbReference type="GO" id="GO:0003712">
    <property type="term" value="F:transcription coregulator activity"/>
    <property type="evidence" value="ECO:0007669"/>
    <property type="project" value="InterPro"/>
</dbReference>
<keyword evidence="3 6" id="KW-0805">Transcription regulation</keyword>
<comment type="subunit">
    <text evidence="6">Component of the Mediator complex.</text>
</comment>
<keyword evidence="6" id="KW-0010">Activator</keyword>
<organism evidence="8 9">
    <name type="scientific">Fonsecaea monophora</name>
    <dbReference type="NCBI Taxonomy" id="254056"/>
    <lineage>
        <taxon>Eukaryota</taxon>
        <taxon>Fungi</taxon>
        <taxon>Dikarya</taxon>
        <taxon>Ascomycota</taxon>
        <taxon>Pezizomycotina</taxon>
        <taxon>Eurotiomycetes</taxon>
        <taxon>Chaetothyriomycetidae</taxon>
        <taxon>Chaetothyriales</taxon>
        <taxon>Herpotrichiellaceae</taxon>
        <taxon>Fonsecaea</taxon>
    </lineage>
</organism>
<reference evidence="8 9" key="1">
    <citation type="submission" date="2016-03" db="EMBL/GenBank/DDBJ databases">
        <title>Draft genome sequence of the Fonsecaea monophora CBS 269.37.</title>
        <authorList>
            <person name="Bombassaro A."/>
            <person name="Vinicius W.A."/>
            <person name="De Hoog S."/>
            <person name="Sun J."/>
            <person name="Souza E.M."/>
            <person name="Raittz R.T."/>
            <person name="Costa F."/>
            <person name="Leao A.C."/>
            <person name="Tadra-Sfeir M.Z."/>
            <person name="Baura V."/>
            <person name="Balsanelli E."/>
            <person name="Pedrosa F.O."/>
            <person name="Moreno L.F."/>
            <person name="Steffens M.B."/>
            <person name="Xi L."/>
            <person name="Bocca A.L."/>
            <person name="Felipe M.S."/>
            <person name="Teixeira M."/>
            <person name="Telles Filho F.Q."/>
            <person name="Azevedo C.M."/>
            <person name="Gomes R."/>
            <person name="Vicente V.A."/>
        </authorList>
    </citation>
    <scope>NUCLEOTIDE SEQUENCE [LARGE SCALE GENOMIC DNA]</scope>
    <source>
        <strain evidence="8 9">CBS 269.37</strain>
    </source>
</reference>
<feature type="region of interest" description="Disordered" evidence="7">
    <location>
        <begin position="132"/>
        <end position="227"/>
    </location>
</feature>
<keyword evidence="9" id="KW-1185">Reference proteome</keyword>
<dbReference type="GO" id="GO:0016592">
    <property type="term" value="C:mediator complex"/>
    <property type="evidence" value="ECO:0007669"/>
    <property type="project" value="InterPro"/>
</dbReference>
<evidence type="ECO:0000256" key="7">
    <source>
        <dbReference type="SAM" id="MobiDB-lite"/>
    </source>
</evidence>
<evidence type="ECO:0000256" key="5">
    <source>
        <dbReference type="ARBA" id="ARBA00023242"/>
    </source>
</evidence>
<dbReference type="OrthoDB" id="337270at2759"/>
<evidence type="ECO:0000256" key="4">
    <source>
        <dbReference type="ARBA" id="ARBA00023163"/>
    </source>
</evidence>
<gene>
    <name evidence="6" type="primary">MED10</name>
    <name evidence="8" type="ORF">AYO21_10828</name>
</gene>
<protein>
    <recommendedName>
        <fullName evidence="6">Mediator of RNA polymerase II transcription subunit 10</fullName>
    </recommendedName>
    <alternativeName>
        <fullName evidence="6">Mediator complex subunit 10</fullName>
    </alternativeName>
</protein>
<dbReference type="Pfam" id="PF09748">
    <property type="entry name" value="Med10"/>
    <property type="match status" value="1"/>
</dbReference>
<evidence type="ECO:0000256" key="6">
    <source>
        <dbReference type="RuleBase" id="RU364146"/>
    </source>
</evidence>
<feature type="compositionally biased region" description="Polar residues" evidence="7">
    <location>
        <begin position="20"/>
        <end position="30"/>
    </location>
</feature>
<evidence type="ECO:0000256" key="2">
    <source>
        <dbReference type="ARBA" id="ARBA00005389"/>
    </source>
</evidence>
<evidence type="ECO:0000256" key="3">
    <source>
        <dbReference type="ARBA" id="ARBA00023015"/>
    </source>
</evidence>
<feature type="region of interest" description="Disordered" evidence="7">
    <location>
        <begin position="388"/>
        <end position="419"/>
    </location>
</feature>
<feature type="compositionally biased region" description="Low complexity" evidence="7">
    <location>
        <begin position="41"/>
        <end position="56"/>
    </location>
</feature>
<evidence type="ECO:0000256" key="1">
    <source>
        <dbReference type="ARBA" id="ARBA00004123"/>
    </source>
</evidence>
<dbReference type="GO" id="GO:0006357">
    <property type="term" value="P:regulation of transcription by RNA polymerase II"/>
    <property type="evidence" value="ECO:0007669"/>
    <property type="project" value="InterPro"/>
</dbReference>
<proteinExistence type="inferred from homology"/>
<keyword evidence="5 6" id="KW-0539">Nucleus</keyword>
<evidence type="ECO:0000313" key="9">
    <source>
        <dbReference type="Proteomes" id="UP000077002"/>
    </source>
</evidence>
<comment type="similarity">
    <text evidence="2 6">Belongs to the Mediator complex subunit 10 family.</text>
</comment>
<dbReference type="AlphaFoldDB" id="A0A177ESJ9"/>
<dbReference type="EMBL" id="LVKK01000133">
    <property type="protein sequence ID" value="OAG34995.1"/>
    <property type="molecule type" value="Genomic_DNA"/>
</dbReference>
<dbReference type="Proteomes" id="UP000077002">
    <property type="component" value="Unassembled WGS sequence"/>
</dbReference>